<protein>
    <recommendedName>
        <fullName evidence="7">Aromatic amino acid beta-eliminating lyase/threonine aldolase domain-containing protein</fullName>
    </recommendedName>
</protein>
<feature type="domain" description="Aromatic amino acid beta-eliminating lyase/threonine aldolase" evidence="7">
    <location>
        <begin position="512"/>
        <end position="575"/>
    </location>
</feature>
<dbReference type="InterPro" id="IPR001597">
    <property type="entry name" value="ArAA_b-elim_lyase/Thr_aldolase"/>
</dbReference>
<evidence type="ECO:0000313" key="8">
    <source>
        <dbReference type="EMBL" id="CAD7429927.1"/>
    </source>
</evidence>
<proteinExistence type="inferred from homology"/>
<accession>A0A7R9EBH8</accession>
<dbReference type="GO" id="GO:0005743">
    <property type="term" value="C:mitochondrial inner membrane"/>
    <property type="evidence" value="ECO:0007669"/>
    <property type="project" value="TreeGrafter"/>
</dbReference>
<dbReference type="PANTHER" id="PTHR46337:SF1">
    <property type="entry name" value="RCC1-LIKE G EXCHANGING FACTOR-LIKE PROTEIN"/>
    <property type="match status" value="1"/>
</dbReference>
<dbReference type="GO" id="GO:0044283">
    <property type="term" value="P:small molecule biosynthetic process"/>
    <property type="evidence" value="ECO:0007669"/>
    <property type="project" value="UniProtKB-ARBA"/>
</dbReference>
<dbReference type="InterPro" id="IPR015424">
    <property type="entry name" value="PyrdxlP-dep_Trfase"/>
</dbReference>
<dbReference type="GO" id="GO:0070131">
    <property type="term" value="P:positive regulation of mitochondrial translation"/>
    <property type="evidence" value="ECO:0007669"/>
    <property type="project" value="TreeGrafter"/>
</dbReference>
<comment type="similarity">
    <text evidence="2">Belongs to the threonine aldolase family.</text>
</comment>
<dbReference type="InterPro" id="IPR009091">
    <property type="entry name" value="RCC1/BLIP-II"/>
</dbReference>
<dbReference type="InterPro" id="IPR000408">
    <property type="entry name" value="Reg_chr_condens"/>
</dbReference>
<gene>
    <name evidence="8" type="ORF">TMSB3V08_LOCUS6699</name>
</gene>
<dbReference type="SUPFAM" id="SSF53383">
    <property type="entry name" value="PLP-dependent transferases"/>
    <property type="match status" value="2"/>
</dbReference>
<feature type="domain" description="Aromatic amino acid beta-eliminating lyase/threonine aldolase" evidence="7">
    <location>
        <begin position="628"/>
        <end position="721"/>
    </location>
</feature>
<evidence type="ECO:0000259" key="7">
    <source>
        <dbReference type="Pfam" id="PF01212"/>
    </source>
</evidence>
<feature type="repeat" description="RCC1" evidence="5">
    <location>
        <begin position="256"/>
        <end position="306"/>
    </location>
</feature>
<evidence type="ECO:0000256" key="5">
    <source>
        <dbReference type="PROSITE-ProRule" id="PRU00235"/>
    </source>
</evidence>
<dbReference type="GO" id="GO:0005085">
    <property type="term" value="F:guanyl-nucleotide exchange factor activity"/>
    <property type="evidence" value="ECO:0007669"/>
    <property type="project" value="TreeGrafter"/>
</dbReference>
<evidence type="ECO:0000256" key="2">
    <source>
        <dbReference type="ARBA" id="ARBA00006966"/>
    </source>
</evidence>
<dbReference type="GO" id="GO:0019843">
    <property type="term" value="F:rRNA binding"/>
    <property type="evidence" value="ECO:0007669"/>
    <property type="project" value="TreeGrafter"/>
</dbReference>
<dbReference type="PRINTS" id="PR00633">
    <property type="entry name" value="RCCNDNSATION"/>
</dbReference>
<feature type="repeat" description="RCC1" evidence="5">
    <location>
        <begin position="146"/>
        <end position="202"/>
    </location>
</feature>
<dbReference type="InterPro" id="IPR015421">
    <property type="entry name" value="PyrdxlP-dep_Trfase_major"/>
</dbReference>
<comment type="cofactor">
    <cofactor evidence="1">
        <name>pyridoxal 5'-phosphate</name>
        <dbReference type="ChEBI" id="CHEBI:597326"/>
    </cofactor>
</comment>
<dbReference type="PANTHER" id="PTHR46337">
    <property type="entry name" value="RCC1-LIKE G EXCHANGING FACTOR-LIKE PROTEIN"/>
    <property type="match status" value="1"/>
</dbReference>
<dbReference type="EMBL" id="OB794268">
    <property type="protein sequence ID" value="CAD7429927.1"/>
    <property type="molecule type" value="Genomic_DNA"/>
</dbReference>
<dbReference type="Pfam" id="PF13540">
    <property type="entry name" value="RCC1_2"/>
    <property type="match status" value="1"/>
</dbReference>
<evidence type="ECO:0000256" key="4">
    <source>
        <dbReference type="ARBA" id="ARBA00023239"/>
    </source>
</evidence>
<evidence type="ECO:0000256" key="1">
    <source>
        <dbReference type="ARBA" id="ARBA00001933"/>
    </source>
</evidence>
<feature type="compositionally biased region" description="Basic and acidic residues" evidence="6">
    <location>
        <begin position="456"/>
        <end position="465"/>
    </location>
</feature>
<dbReference type="InterPro" id="IPR015422">
    <property type="entry name" value="PyrdxlP-dep_Trfase_small"/>
</dbReference>
<dbReference type="SUPFAM" id="SSF50985">
    <property type="entry name" value="RCC1/BLIP-II"/>
    <property type="match status" value="1"/>
</dbReference>
<feature type="region of interest" description="Disordered" evidence="6">
    <location>
        <begin position="455"/>
        <end position="480"/>
    </location>
</feature>
<evidence type="ECO:0000256" key="3">
    <source>
        <dbReference type="ARBA" id="ARBA00022898"/>
    </source>
</evidence>
<feature type="domain" description="Aromatic amino acid beta-eliminating lyase/threonine aldolase" evidence="7">
    <location>
        <begin position="746"/>
        <end position="866"/>
    </location>
</feature>
<keyword evidence="3" id="KW-0663">Pyridoxal phosphate</keyword>
<feature type="repeat" description="RCC1" evidence="5">
    <location>
        <begin position="307"/>
        <end position="364"/>
    </location>
</feature>
<dbReference type="FunFam" id="3.40.640.10:FF:000030">
    <property type="entry name" value="Low-specificity L-threonine aldolase"/>
    <property type="match status" value="1"/>
</dbReference>
<dbReference type="GO" id="GO:0006520">
    <property type="term" value="P:amino acid metabolic process"/>
    <property type="evidence" value="ECO:0007669"/>
    <property type="project" value="InterPro"/>
</dbReference>
<feature type="repeat" description="RCC1" evidence="5">
    <location>
        <begin position="21"/>
        <end position="80"/>
    </location>
</feature>
<dbReference type="InterPro" id="IPR053035">
    <property type="entry name" value="Mitochondrial_GEF_domain"/>
</dbReference>
<keyword evidence="4" id="KW-0456">Lyase</keyword>
<organism evidence="8">
    <name type="scientific">Timema monikensis</name>
    <dbReference type="NCBI Taxonomy" id="170555"/>
    <lineage>
        <taxon>Eukaryota</taxon>
        <taxon>Metazoa</taxon>
        <taxon>Ecdysozoa</taxon>
        <taxon>Arthropoda</taxon>
        <taxon>Hexapoda</taxon>
        <taxon>Insecta</taxon>
        <taxon>Pterygota</taxon>
        <taxon>Neoptera</taxon>
        <taxon>Polyneoptera</taxon>
        <taxon>Phasmatodea</taxon>
        <taxon>Timematodea</taxon>
        <taxon>Timematoidea</taxon>
        <taxon>Timematidae</taxon>
        <taxon>Timema</taxon>
    </lineage>
</organism>
<dbReference type="Pfam" id="PF01212">
    <property type="entry name" value="Beta_elim_lyase"/>
    <property type="match status" value="3"/>
</dbReference>
<sequence length="944" mass="102760">MPKDHKQLPIFQYPTSSDTDQRLYVWGLAEHGALGNQRQLLRQKKPQHYVPYPKRLHFAEQNQVLDATCGYGFSVFSLDTKENYKVFGTGLNTDSQIGYHAPRKGNPLNVILAPAPIELPFKTPSQTRVSRVAAGRAHLMVLTDKEGVFTLGNNAYGQCGRRIVEGENYFGNQLVHQIPDVDGASVKTIVCGQDHSLILSDKGEVFAFGWGADGQTGLGHFGTEWRPSRVVGDVHGENIVKVACTADCVLALSERGEVFGWGNTEYGQLNNEQQVNSALSLPNCRGLGKIRDIAAGGTHCMVLNEDGEVFVWGYGILGVGPLVDRLKEPTRVPRTLFGWNEYQPDTRVKSVTCGMSHSAAVTNHGDLFTWGRNRGGCLGLGHTKDQFFPLRVAIGARVKKAATDNPDSTGHMFVNQSSPRVCYMCVCVAASPGAVAIIAEISVQLQFDPRIYQQHNRHDDTDQCKGKTTPSSPDRDSNLDLPVLSSQLNTTSALANYATEAGEAHVDVRVVDLRSDTLTKPTQEMRRAMFEAEVGDDVYGEDPTVNALEKKAAAMLNKEGGLFLPSATMSNLVARSQRNLTRIRTLTSLLSLVQSIARGHLGHLSLGVSTGAEYIVSQLLASFNPVCAVMSHCKERGCEAIAGDSSHMFLFEQGGAAQLGGVQMCTLPNKTDGTFDLDLMESKVRSGNDSLHEPITSLICVENTHNVCGGKVLPLDWLDELSLEDTVKLVSVVSLILPSWTPQLGTRARGLGIPIHMDGARLFNAAVYLKLPAARLVRDCASVSICISKGLGAPVGALLLGNKDFIQRARRVRKVLGGGMRQAGVLAAAGLVALDKMVDRLELDHRRAADIAKAIVTLNSAKFTVDLNNHQTNILFININSNNITNHNFCRRLATVLDQDPAPVVVKLSPWRKTGVRLVTYHEVTDEDTAAAINKLLLVMRELQ</sequence>
<dbReference type="Pfam" id="PF00415">
    <property type="entry name" value="RCC1"/>
    <property type="match status" value="4"/>
</dbReference>
<dbReference type="Gene3D" id="3.90.1150.10">
    <property type="entry name" value="Aspartate Aminotransferase, domain 1"/>
    <property type="match status" value="1"/>
</dbReference>
<feature type="repeat" description="RCC1" evidence="5">
    <location>
        <begin position="203"/>
        <end position="255"/>
    </location>
</feature>
<evidence type="ECO:0000256" key="6">
    <source>
        <dbReference type="SAM" id="MobiDB-lite"/>
    </source>
</evidence>
<dbReference type="AlphaFoldDB" id="A0A7R9EBH8"/>
<name>A0A7R9EBH8_9NEOP</name>
<reference evidence="8" key="1">
    <citation type="submission" date="2020-11" db="EMBL/GenBank/DDBJ databases">
        <authorList>
            <person name="Tran Van P."/>
        </authorList>
    </citation>
    <scope>NUCLEOTIDE SEQUENCE</scope>
</reference>
<dbReference type="PROSITE" id="PS50012">
    <property type="entry name" value="RCC1_3"/>
    <property type="match status" value="6"/>
</dbReference>
<dbReference type="Gene3D" id="3.40.640.10">
    <property type="entry name" value="Type I PLP-dependent aspartate aminotransferase-like (Major domain)"/>
    <property type="match status" value="2"/>
</dbReference>
<dbReference type="PROSITE" id="PS00626">
    <property type="entry name" value="RCC1_2"/>
    <property type="match status" value="1"/>
</dbReference>
<dbReference type="GO" id="GO:0016829">
    <property type="term" value="F:lyase activity"/>
    <property type="evidence" value="ECO:0007669"/>
    <property type="project" value="UniProtKB-KW"/>
</dbReference>
<feature type="repeat" description="RCC1" evidence="5">
    <location>
        <begin position="84"/>
        <end position="145"/>
    </location>
</feature>
<dbReference type="Gene3D" id="2.130.10.30">
    <property type="entry name" value="Regulator of chromosome condensation 1/beta-lactamase-inhibitor protein II"/>
    <property type="match status" value="2"/>
</dbReference>